<dbReference type="OrthoDB" id="9807532at2"/>
<gene>
    <name evidence="1" type="ORF">DSM04_102189</name>
</gene>
<name>A0A4Q0NXH1_9FLAO</name>
<dbReference type="InterPro" id="IPR036102">
    <property type="entry name" value="OsmC/Ohrsf"/>
</dbReference>
<organism evidence="1 2">
    <name type="scientific">Leeuwenhoekiella aestuarii</name>
    <dbReference type="NCBI Taxonomy" id="2249426"/>
    <lineage>
        <taxon>Bacteria</taxon>
        <taxon>Pseudomonadati</taxon>
        <taxon>Bacteroidota</taxon>
        <taxon>Flavobacteriia</taxon>
        <taxon>Flavobacteriales</taxon>
        <taxon>Flavobacteriaceae</taxon>
        <taxon>Leeuwenhoekiella</taxon>
    </lineage>
</organism>
<dbReference type="InterPro" id="IPR052707">
    <property type="entry name" value="OsmC_Ohr_Peroxiredoxin"/>
</dbReference>
<proteinExistence type="predicted"/>
<dbReference type="Pfam" id="PF02566">
    <property type="entry name" value="OsmC"/>
    <property type="match status" value="1"/>
</dbReference>
<dbReference type="EMBL" id="QOVI01000002">
    <property type="protein sequence ID" value="RXG16608.1"/>
    <property type="molecule type" value="Genomic_DNA"/>
</dbReference>
<dbReference type="SUPFAM" id="SSF82784">
    <property type="entry name" value="OsmC-like"/>
    <property type="match status" value="1"/>
</dbReference>
<dbReference type="GO" id="GO:0004601">
    <property type="term" value="F:peroxidase activity"/>
    <property type="evidence" value="ECO:0007669"/>
    <property type="project" value="InterPro"/>
</dbReference>
<sequence length="139" mass="14914">MKFSRNASANWKGQIKAGMGTISTESTVLDGAKYAFGTRFEDGKGTNPEELIGAAHAGCYTMQLSAFLGEEDLTPENLHTDAKVTFEDGAITKVHLTLKGKVPGCDAETFEKIATKAKENCPVSKLLKAEITLDATLEE</sequence>
<dbReference type="Proteomes" id="UP000289821">
    <property type="component" value="Unassembled WGS sequence"/>
</dbReference>
<keyword evidence="2" id="KW-1185">Reference proteome</keyword>
<dbReference type="RefSeq" id="WP_128760281.1">
    <property type="nucleotide sequence ID" value="NZ_QOVI01000002.1"/>
</dbReference>
<dbReference type="Gene3D" id="3.30.300.20">
    <property type="match status" value="1"/>
</dbReference>
<dbReference type="InterPro" id="IPR003718">
    <property type="entry name" value="OsmC/Ohr_fam"/>
</dbReference>
<dbReference type="InterPro" id="IPR019904">
    <property type="entry name" value="Peroxiredoxin_OsmC"/>
</dbReference>
<accession>A0A4Q0NXH1</accession>
<dbReference type="PANTHER" id="PTHR42830:SF1">
    <property type="entry name" value="OSMOTICALLY INDUCIBLE FAMILY PROTEIN"/>
    <property type="match status" value="1"/>
</dbReference>
<dbReference type="InterPro" id="IPR015946">
    <property type="entry name" value="KH_dom-like_a/b"/>
</dbReference>
<dbReference type="PANTHER" id="PTHR42830">
    <property type="entry name" value="OSMOTICALLY INDUCIBLE FAMILY PROTEIN"/>
    <property type="match status" value="1"/>
</dbReference>
<comment type="caution">
    <text evidence="1">The sequence shown here is derived from an EMBL/GenBank/DDBJ whole genome shotgun (WGS) entry which is preliminary data.</text>
</comment>
<dbReference type="NCBIfam" id="TIGR03562">
    <property type="entry name" value="osmo_induc_OsmC"/>
    <property type="match status" value="1"/>
</dbReference>
<protein>
    <submittedName>
        <fullName evidence="1">Osmotically inducible protein OsmC</fullName>
    </submittedName>
</protein>
<evidence type="ECO:0000313" key="2">
    <source>
        <dbReference type="Proteomes" id="UP000289821"/>
    </source>
</evidence>
<dbReference type="AlphaFoldDB" id="A0A4Q0NXH1"/>
<reference evidence="1 2" key="1">
    <citation type="submission" date="2018-07" db="EMBL/GenBank/DDBJ databases">
        <title>Leeuwenhoekiella genomics.</title>
        <authorList>
            <person name="Tahon G."/>
            <person name="Willems A."/>
        </authorList>
    </citation>
    <scope>NUCLEOTIDE SEQUENCE [LARGE SCALE GENOMIC DNA]</scope>
    <source>
        <strain evidence="1 2">R-50232</strain>
    </source>
</reference>
<evidence type="ECO:0000313" key="1">
    <source>
        <dbReference type="EMBL" id="RXG16608.1"/>
    </source>
</evidence>
<dbReference type="GO" id="GO:0006979">
    <property type="term" value="P:response to oxidative stress"/>
    <property type="evidence" value="ECO:0007669"/>
    <property type="project" value="InterPro"/>
</dbReference>